<evidence type="ECO:0000313" key="4">
    <source>
        <dbReference type="EMBL" id="PRZ36585.1"/>
    </source>
</evidence>
<evidence type="ECO:0000313" key="5">
    <source>
        <dbReference type="Proteomes" id="UP000237752"/>
    </source>
</evidence>
<proteinExistence type="predicted"/>
<dbReference type="InterPro" id="IPR010839">
    <property type="entry name" value="AtuA_N"/>
</dbReference>
<dbReference type="Pfam" id="PF07287">
    <property type="entry name" value="AtuA"/>
    <property type="match status" value="1"/>
</dbReference>
<dbReference type="EMBL" id="PVUE01000021">
    <property type="protein sequence ID" value="PRZ36585.1"/>
    <property type="molecule type" value="Genomic_DNA"/>
</dbReference>
<dbReference type="OrthoDB" id="3959640at2"/>
<dbReference type="RefSeq" id="WP_106350649.1">
    <property type="nucleotide sequence ID" value="NZ_PVUE01000021.1"/>
</dbReference>
<gene>
    <name evidence="4" type="ORF">CLV47_12121</name>
</gene>
<name>A0A2T0ZJU1_9ACTN</name>
<keyword evidence="5" id="KW-1185">Reference proteome</keyword>
<dbReference type="Proteomes" id="UP000237752">
    <property type="component" value="Unassembled WGS sequence"/>
</dbReference>
<dbReference type="InterPro" id="IPR056362">
    <property type="entry name" value="AtuA-like_ferredoxin_dom"/>
</dbReference>
<dbReference type="AlphaFoldDB" id="A0A2T0ZJU1"/>
<sequence length="593" mass="63819">MAKQPVRIANFSGYYGDRYTAIDEAMTGDPIDVLMGDFLAEVTLASLSTRYKEDTTRGYVEYFLEQIKPHLSAIAERGIKVVTNAGGFNPAAMAVVLRELVAQSGADLKVAHVEGDNVFEQLGDLQKDGNLLQNLDTGEPLSSWGYEPIAANAYLGGWGIAAALEAGADIVVCGRVTDASLTLGPAAWWHGWARDDWNALAHAVTAGHIIECGSHAVGGNFSGFADVPNMLVPGFPIAEVAADGSTVITKHSGDGGAVTVDTVTAQILYEIQGPRYLNPDVTLHIESIQLEQIGPDRVLVSGVVGSPPPPTTKVATFAPIGYQVMETAYVTAPDVEKKVDLLRSQVGRNMTVGVDDYVVTPLGTAAADPQSQWDATVPVRFMATARDRQTLKEFNLAGRLNSLYLSSIPGYYRDGAASRAAEPQPRIEYWPALLDMALINHRAVLWDGTALDIAPPDETELSTQPEHDEPRPESYRAADLRTVELGALAYARSGDKGGNSNVGIWVRDKAAYSWLRQALTTDEFYMLVPEAKDIDIVRHEFPNLGAVHFLLKGLLGTGGSSNLRVDQIGKAVGEYIRAKHVQVPRQLLGAADS</sequence>
<dbReference type="PANTHER" id="PTHR47585">
    <property type="match status" value="1"/>
</dbReference>
<evidence type="ECO:0000259" key="2">
    <source>
        <dbReference type="Pfam" id="PF07287"/>
    </source>
</evidence>
<comment type="caution">
    <text evidence="4">The sequence shown here is derived from an EMBL/GenBank/DDBJ whole genome shotgun (WGS) entry which is preliminary data.</text>
</comment>
<evidence type="ECO:0000259" key="3">
    <source>
        <dbReference type="Pfam" id="PF23544"/>
    </source>
</evidence>
<feature type="domain" description="Acyclic terpene utilisation N-terminal" evidence="2">
    <location>
        <begin position="6"/>
        <end position="444"/>
    </location>
</feature>
<dbReference type="PANTHER" id="PTHR47585:SF1">
    <property type="entry name" value="DUF1446 DOMAIN-CONTAINING PROTEIN"/>
    <property type="match status" value="1"/>
</dbReference>
<organism evidence="4 5">
    <name type="scientific">Antricoccus suffuscus</name>
    <dbReference type="NCBI Taxonomy" id="1629062"/>
    <lineage>
        <taxon>Bacteria</taxon>
        <taxon>Bacillati</taxon>
        <taxon>Actinomycetota</taxon>
        <taxon>Actinomycetes</taxon>
        <taxon>Geodermatophilales</taxon>
        <taxon>Antricoccaceae</taxon>
        <taxon>Antricoccus</taxon>
    </lineage>
</organism>
<feature type="compositionally biased region" description="Basic and acidic residues" evidence="1">
    <location>
        <begin position="465"/>
        <end position="476"/>
    </location>
</feature>
<evidence type="ECO:0000256" key="1">
    <source>
        <dbReference type="SAM" id="MobiDB-lite"/>
    </source>
</evidence>
<reference evidence="4 5" key="1">
    <citation type="submission" date="2018-03" db="EMBL/GenBank/DDBJ databases">
        <title>Genomic Encyclopedia of Archaeal and Bacterial Type Strains, Phase II (KMG-II): from individual species to whole genera.</title>
        <authorList>
            <person name="Goeker M."/>
        </authorList>
    </citation>
    <scope>NUCLEOTIDE SEQUENCE [LARGE SCALE GENOMIC DNA]</scope>
    <source>
        <strain evidence="4 5">DSM 100065</strain>
    </source>
</reference>
<dbReference type="Pfam" id="PF23544">
    <property type="entry name" value="AtuA_ferredoxin"/>
    <property type="match status" value="1"/>
</dbReference>
<accession>A0A2T0ZJU1</accession>
<feature type="region of interest" description="Disordered" evidence="1">
    <location>
        <begin position="455"/>
        <end position="476"/>
    </location>
</feature>
<protein>
    <submittedName>
        <fullName evidence="4">Uncharacterized protein DUF1446</fullName>
    </submittedName>
</protein>
<feature type="domain" description="AtuA-like ferredoxin-fold" evidence="3">
    <location>
        <begin position="484"/>
        <end position="581"/>
    </location>
</feature>